<evidence type="ECO:0000256" key="1">
    <source>
        <dbReference type="ARBA" id="ARBA00004571"/>
    </source>
</evidence>
<evidence type="ECO:0000256" key="4">
    <source>
        <dbReference type="ARBA" id="ARBA00022496"/>
    </source>
</evidence>
<keyword evidence="8 10" id="KW-0472">Membrane</keyword>
<evidence type="ECO:0000256" key="7">
    <source>
        <dbReference type="ARBA" id="ARBA00023077"/>
    </source>
</evidence>
<comment type="similarity">
    <text evidence="10 11">Belongs to the TonB-dependent receptor family.</text>
</comment>
<dbReference type="AlphaFoldDB" id="A0A1G7Y6R3"/>
<dbReference type="Pfam" id="PF00593">
    <property type="entry name" value="TonB_dep_Rec_b-barrel"/>
    <property type="match status" value="1"/>
</dbReference>
<organism evidence="13 14">
    <name type="scientific">Mucilaginibacter gossypii</name>
    <dbReference type="NCBI Taxonomy" id="551996"/>
    <lineage>
        <taxon>Bacteria</taxon>
        <taxon>Pseudomonadati</taxon>
        <taxon>Bacteroidota</taxon>
        <taxon>Sphingobacteriia</taxon>
        <taxon>Sphingobacteriales</taxon>
        <taxon>Sphingobacteriaceae</taxon>
        <taxon>Mucilaginibacter</taxon>
    </lineage>
</organism>
<evidence type="ECO:0000313" key="14">
    <source>
        <dbReference type="Proteomes" id="UP000199705"/>
    </source>
</evidence>
<keyword evidence="2 10" id="KW-0813">Transport</keyword>
<comment type="subcellular location">
    <subcellularLocation>
        <location evidence="1 10">Cell outer membrane</location>
        <topology evidence="1 10">Multi-pass membrane protein</topology>
    </subcellularLocation>
</comment>
<dbReference type="SUPFAM" id="SSF56935">
    <property type="entry name" value="Porins"/>
    <property type="match status" value="1"/>
</dbReference>
<dbReference type="Pfam" id="PF07660">
    <property type="entry name" value="STN"/>
    <property type="match status" value="1"/>
</dbReference>
<dbReference type="InterPro" id="IPR011662">
    <property type="entry name" value="Secretin/TonB_short_N"/>
</dbReference>
<evidence type="ECO:0000256" key="2">
    <source>
        <dbReference type="ARBA" id="ARBA00022448"/>
    </source>
</evidence>
<dbReference type="STRING" id="551996.SAMN05192573_105271"/>
<dbReference type="InterPro" id="IPR023997">
    <property type="entry name" value="TonB-dep_OMP_SusC/RagA_CS"/>
</dbReference>
<evidence type="ECO:0000256" key="8">
    <source>
        <dbReference type="ARBA" id="ARBA00023136"/>
    </source>
</evidence>
<dbReference type="PROSITE" id="PS52016">
    <property type="entry name" value="TONB_DEPENDENT_REC_3"/>
    <property type="match status" value="1"/>
</dbReference>
<dbReference type="Gene3D" id="2.170.130.10">
    <property type="entry name" value="TonB-dependent receptor, plug domain"/>
    <property type="match status" value="1"/>
</dbReference>
<evidence type="ECO:0000259" key="12">
    <source>
        <dbReference type="SMART" id="SM00965"/>
    </source>
</evidence>
<evidence type="ECO:0000256" key="9">
    <source>
        <dbReference type="ARBA" id="ARBA00023237"/>
    </source>
</evidence>
<dbReference type="GO" id="GO:0006826">
    <property type="term" value="P:iron ion transport"/>
    <property type="evidence" value="ECO:0007669"/>
    <property type="project" value="UniProtKB-KW"/>
</dbReference>
<dbReference type="Proteomes" id="UP000199705">
    <property type="component" value="Unassembled WGS sequence"/>
</dbReference>
<evidence type="ECO:0000313" key="13">
    <source>
        <dbReference type="EMBL" id="SDG91670.1"/>
    </source>
</evidence>
<keyword evidence="6" id="KW-0408">Iron</keyword>
<feature type="domain" description="Secretin/TonB short N-terminal" evidence="12">
    <location>
        <begin position="68"/>
        <end position="119"/>
    </location>
</feature>
<evidence type="ECO:0000256" key="11">
    <source>
        <dbReference type="RuleBase" id="RU003357"/>
    </source>
</evidence>
<dbReference type="InterPro" id="IPR008969">
    <property type="entry name" value="CarboxyPept-like_regulatory"/>
</dbReference>
<dbReference type="Gene3D" id="2.40.170.20">
    <property type="entry name" value="TonB-dependent receptor, beta-barrel domain"/>
    <property type="match status" value="1"/>
</dbReference>
<reference evidence="14" key="1">
    <citation type="submission" date="2016-10" db="EMBL/GenBank/DDBJ databases">
        <authorList>
            <person name="Varghese N."/>
            <person name="Submissions S."/>
        </authorList>
    </citation>
    <scope>NUCLEOTIDE SEQUENCE [LARGE SCALE GENOMIC DNA]</scope>
    <source>
        <strain evidence="14">Gh-67</strain>
    </source>
</reference>
<dbReference type="Pfam" id="PF07715">
    <property type="entry name" value="Plug"/>
    <property type="match status" value="1"/>
</dbReference>
<dbReference type="InterPro" id="IPR000531">
    <property type="entry name" value="Beta-barrel_TonB"/>
</dbReference>
<evidence type="ECO:0000256" key="6">
    <source>
        <dbReference type="ARBA" id="ARBA00023004"/>
    </source>
</evidence>
<dbReference type="Pfam" id="PF13715">
    <property type="entry name" value="CarbopepD_reg_2"/>
    <property type="match status" value="1"/>
</dbReference>
<accession>A0A1G7Y6R3</accession>
<evidence type="ECO:0000256" key="3">
    <source>
        <dbReference type="ARBA" id="ARBA00022452"/>
    </source>
</evidence>
<dbReference type="InterPro" id="IPR037066">
    <property type="entry name" value="Plug_dom_sf"/>
</dbReference>
<dbReference type="Gene3D" id="2.60.40.1120">
    <property type="entry name" value="Carboxypeptidase-like, regulatory domain"/>
    <property type="match status" value="1"/>
</dbReference>
<keyword evidence="5 10" id="KW-0812">Transmembrane</keyword>
<dbReference type="NCBIfam" id="TIGR04056">
    <property type="entry name" value="OMP_RagA_SusC"/>
    <property type="match status" value="1"/>
</dbReference>
<keyword evidence="9 10" id="KW-0998">Cell outer membrane</keyword>
<proteinExistence type="inferred from homology"/>
<keyword evidence="3 10" id="KW-1134">Transmembrane beta strand</keyword>
<dbReference type="InterPro" id="IPR039426">
    <property type="entry name" value="TonB-dep_rcpt-like"/>
</dbReference>
<dbReference type="SUPFAM" id="SSF49464">
    <property type="entry name" value="Carboxypeptidase regulatory domain-like"/>
    <property type="match status" value="1"/>
</dbReference>
<dbReference type="NCBIfam" id="TIGR04057">
    <property type="entry name" value="SusC_RagA_signa"/>
    <property type="match status" value="1"/>
</dbReference>
<gene>
    <name evidence="13" type="ORF">SAMN05192573_105271</name>
</gene>
<sequence length="1187" mass="130423">MINFYRKSALAVGPWQKTIKIMKLVTVLLLTGIMQIHAAAYSQNVYNFNVNNISVKQMFKQIEKSSKYTVFYRLDQVDVDRKINVDVQDAPIESVMKQVLQKQPLTFQVVDDIIIIKPADAKPVVTVTVTGVVKDVSGQPLPGVSVKLKGSNLGTVTDINGKYTLTLPDGNGSLEFGFLGFTTQVIPVNGQTTINVTLLEESKALNEVVVVGYTTQKKKDLTGAVAVVNVKDLNKQASSSVNSQLQGQASGVTVTGSGQPGEEPQVHIRGFNTFGNNTPLYVVDGVETYDVSTLNPNDVETFQVLKDASSASIYGARAANGVIIITTKRGKGKVNIQYDAYYGTQRPKGGNVWNTITPQQMADLKLTAKKNSGDNSIKDALYNPTGTGSAFTLPDYITPAGAKEGDPSVDPSKYYVNPFYTSAADLGNFYRITRANKAGTDWYHELFKSAPMNSHNISLSGSTDNASYLFSLNYFNQQGTLIDTYLKRYTLRSNTTYNVTKHIRVGENLAYSITRQPQVNDGTSHSQVSTNDPDGVIAHALREQPLIPVYDIKGNYAGSYGTGLGDANNPVAIQQRTKNNQSTSYRLLGNVFAEADIIPGLTLRTSFGGDIINSNNHSFSFPTYENVENSSTNTYSEGSDNSYTYNWTNTLSYQKVFGKHNVNIVVGTEAVEDHDRYVGGSIQGFYTFDPDYVNLSTGTTNKNTYSGKSNNSLFSEFARLDYTYNDRYLFNATIRRDGSSKFPVDQRYGYFPAFSAGWRISQENFMKNITWLTDLKLRGGWGIMGNQINMGSKDAYVTFSNDIGQSYYPIDGSLNLTPGFYQDQTANPHALWEKDINSNFGFDATLFGGKIAVTADYYRKDIKDLLFNATQLGTAGNGAFPAQNVGKMKTDGLDLSVTGNFRASSDLSFNATGTLTTYNNKVLKVSDDRDYFPGSATSRFDNPITRSQVGHSLGEFYGYQIVGFWNSQAEIDAADKGVQTRTGDPNAYYQSDVKVGRFRYKDVNGDGVITDADRTFIGNPNPKVTAGLNLGVNYKNFDASVFLYGSFGNKLWNSVKYWRDFYASFGTAKSYTALNDSWTPTHQNAKAPIQELDASTSSGATPNSYFVENGTYVRMRNAQVGYTFNIAGLKKAGIQKLRIYVSATNLFTLTGYSGVDPELSGNTKDFGIDEGSYASPRTFIFGVNFSL</sequence>
<keyword evidence="4" id="KW-0410">Iron transport</keyword>
<dbReference type="SMART" id="SM00965">
    <property type="entry name" value="STN"/>
    <property type="match status" value="1"/>
</dbReference>
<dbReference type="InterPro" id="IPR012910">
    <property type="entry name" value="Plug_dom"/>
</dbReference>
<evidence type="ECO:0000256" key="5">
    <source>
        <dbReference type="ARBA" id="ARBA00022692"/>
    </source>
</evidence>
<dbReference type="InterPro" id="IPR023996">
    <property type="entry name" value="TonB-dep_OMP_SusC/RagA"/>
</dbReference>
<protein>
    <submittedName>
        <fullName evidence="13">TonB-linked outer membrane protein, SusC/RagA family</fullName>
    </submittedName>
</protein>
<keyword evidence="14" id="KW-1185">Reference proteome</keyword>
<name>A0A1G7Y6R3_9SPHI</name>
<keyword evidence="4" id="KW-0406">Ion transport</keyword>
<dbReference type="InterPro" id="IPR036942">
    <property type="entry name" value="Beta-barrel_TonB_sf"/>
</dbReference>
<dbReference type="GO" id="GO:0009279">
    <property type="term" value="C:cell outer membrane"/>
    <property type="evidence" value="ECO:0007669"/>
    <property type="project" value="UniProtKB-SubCell"/>
</dbReference>
<evidence type="ECO:0000256" key="10">
    <source>
        <dbReference type="PROSITE-ProRule" id="PRU01360"/>
    </source>
</evidence>
<keyword evidence="7 11" id="KW-0798">TonB box</keyword>
<dbReference type="EMBL" id="FNCG01000005">
    <property type="protein sequence ID" value="SDG91670.1"/>
    <property type="molecule type" value="Genomic_DNA"/>
</dbReference>